<comment type="caution">
    <text evidence="15">The sequence shown here is derived from an EMBL/GenBank/DDBJ whole genome shotgun (WGS) entry which is preliminary data.</text>
</comment>
<dbReference type="InterPro" id="IPR012910">
    <property type="entry name" value="Plug_dom"/>
</dbReference>
<keyword evidence="3 10" id="KW-1134">Transmembrane beta strand</keyword>
<dbReference type="GO" id="GO:0015344">
    <property type="term" value="F:siderophore uptake transmembrane transporter activity"/>
    <property type="evidence" value="ECO:0007669"/>
    <property type="project" value="TreeGrafter"/>
</dbReference>
<accession>A0A831QSH1</accession>
<evidence type="ECO:0000256" key="11">
    <source>
        <dbReference type="RuleBase" id="RU003357"/>
    </source>
</evidence>
<proteinExistence type="inferred from homology"/>
<comment type="similarity">
    <text evidence="10 11">Belongs to the TonB-dependent receptor family.</text>
</comment>
<dbReference type="InterPro" id="IPR039426">
    <property type="entry name" value="TonB-dep_rcpt-like"/>
</dbReference>
<sequence length="609" mass="68578">MKRAITAIGLLLFLSGQISAQEKQLWVMDEVVVSDSRLKNYAEGHKLTRLSDSTISRGGSFLTSLLAFNSNLYFKENGFGMVSSPAFRGTSASHTAVVWNGININSPLNGQVDFNTINPFSYSSVDIRSGGGSVQFGTGAIGGSIHLNNELRFEEHFENRMMMGLGSFDTKLANYSQNFGNQKWSHSFGINYWESDNDYKYVKTGERNSNGDFQNVSLNFNSGYVLSDKNVIRLYHQSFSGDRNLSGNLVAPARSRYKDNHYRTQLEWMSFGKKATSKLKLAHLFEGFTYYENKDSDTFSEGGVTTLLARYAYDIELSDFFRVYTFLQYDNYQGSGSSFGSPQRNDISFTALLKHTLSEDLVYNFGFRRDFSSDFSSPSVFSLDGEYRVGEHYGLQLSASKNFRMPTFNDLYWKPGGNGDLVPESSYQIDVGQHLELGAASFKVNGYYIATKDMIRWLPNSSGIWAPSNIDQVRIYGLEGEFALSYPIQNEQNLVVRSNYAYTVSENQATDEQLMYVPYHRANASIAYNLSSFGIFYRHLYNGPVSITGGKLKGYQVADLGVTYALKGKGKLHYSLGITLNNLFNAYYENVALRPMPNRNIQTQLTLNF</sequence>
<dbReference type="PROSITE" id="PS52016">
    <property type="entry name" value="TONB_DEPENDENT_REC_3"/>
    <property type="match status" value="1"/>
</dbReference>
<evidence type="ECO:0000256" key="4">
    <source>
        <dbReference type="ARBA" id="ARBA00022692"/>
    </source>
</evidence>
<dbReference type="SUPFAM" id="SSF56935">
    <property type="entry name" value="Porins"/>
    <property type="match status" value="1"/>
</dbReference>
<dbReference type="Pfam" id="PF07715">
    <property type="entry name" value="Plug"/>
    <property type="match status" value="1"/>
</dbReference>
<organism evidence="15">
    <name type="scientific">Pricia antarctica</name>
    <dbReference type="NCBI Taxonomy" id="641691"/>
    <lineage>
        <taxon>Bacteria</taxon>
        <taxon>Pseudomonadati</taxon>
        <taxon>Bacteroidota</taxon>
        <taxon>Flavobacteriia</taxon>
        <taxon>Flavobacteriales</taxon>
        <taxon>Flavobacteriaceae</taxon>
        <taxon>Pricia</taxon>
    </lineage>
</organism>
<evidence type="ECO:0000256" key="10">
    <source>
        <dbReference type="PROSITE-ProRule" id="PRU01360"/>
    </source>
</evidence>
<dbReference type="EMBL" id="DRGL01000059">
    <property type="protein sequence ID" value="HEA22480.1"/>
    <property type="molecule type" value="Genomic_DNA"/>
</dbReference>
<dbReference type="Gene3D" id="2.170.130.10">
    <property type="entry name" value="TonB-dependent receptor, plug domain"/>
    <property type="match status" value="1"/>
</dbReference>
<evidence type="ECO:0000313" key="15">
    <source>
        <dbReference type="EMBL" id="HEA22480.1"/>
    </source>
</evidence>
<feature type="signal peptide" evidence="12">
    <location>
        <begin position="1"/>
        <end position="20"/>
    </location>
</feature>
<evidence type="ECO:0000256" key="9">
    <source>
        <dbReference type="ARBA" id="ARBA00023237"/>
    </source>
</evidence>
<dbReference type="Gene3D" id="2.40.170.20">
    <property type="entry name" value="TonB-dependent receptor, beta-barrel domain"/>
    <property type="match status" value="1"/>
</dbReference>
<evidence type="ECO:0000256" key="5">
    <source>
        <dbReference type="ARBA" id="ARBA00022729"/>
    </source>
</evidence>
<name>A0A831QSH1_9FLAO</name>
<dbReference type="Pfam" id="PF00593">
    <property type="entry name" value="TonB_dep_Rec_b-barrel"/>
    <property type="match status" value="1"/>
</dbReference>
<dbReference type="InterPro" id="IPR036942">
    <property type="entry name" value="Beta-barrel_TonB_sf"/>
</dbReference>
<dbReference type="GO" id="GO:0044718">
    <property type="term" value="P:siderophore transmembrane transport"/>
    <property type="evidence" value="ECO:0007669"/>
    <property type="project" value="TreeGrafter"/>
</dbReference>
<evidence type="ECO:0000256" key="12">
    <source>
        <dbReference type="SAM" id="SignalP"/>
    </source>
</evidence>
<evidence type="ECO:0000256" key="1">
    <source>
        <dbReference type="ARBA" id="ARBA00004571"/>
    </source>
</evidence>
<evidence type="ECO:0000256" key="3">
    <source>
        <dbReference type="ARBA" id="ARBA00022452"/>
    </source>
</evidence>
<protein>
    <submittedName>
        <fullName evidence="15">TonB-dependent receptor</fullName>
    </submittedName>
</protein>
<dbReference type="InterPro" id="IPR037066">
    <property type="entry name" value="Plug_dom_sf"/>
</dbReference>
<evidence type="ECO:0000259" key="14">
    <source>
        <dbReference type="Pfam" id="PF07715"/>
    </source>
</evidence>
<keyword evidence="2 10" id="KW-0813">Transport</keyword>
<evidence type="ECO:0000256" key="2">
    <source>
        <dbReference type="ARBA" id="ARBA00022448"/>
    </source>
</evidence>
<dbReference type="GO" id="GO:0009279">
    <property type="term" value="C:cell outer membrane"/>
    <property type="evidence" value="ECO:0007669"/>
    <property type="project" value="UniProtKB-SubCell"/>
</dbReference>
<keyword evidence="5 12" id="KW-0732">Signal</keyword>
<keyword evidence="7 10" id="KW-0472">Membrane</keyword>
<dbReference type="Proteomes" id="UP000886191">
    <property type="component" value="Unassembled WGS sequence"/>
</dbReference>
<dbReference type="PANTHER" id="PTHR30069">
    <property type="entry name" value="TONB-DEPENDENT OUTER MEMBRANE RECEPTOR"/>
    <property type="match status" value="1"/>
</dbReference>
<feature type="domain" description="TonB-dependent receptor plug" evidence="14">
    <location>
        <begin position="61"/>
        <end position="143"/>
    </location>
</feature>
<evidence type="ECO:0000256" key="6">
    <source>
        <dbReference type="ARBA" id="ARBA00023077"/>
    </source>
</evidence>
<dbReference type="AlphaFoldDB" id="A0A831QSH1"/>
<keyword evidence="4 10" id="KW-0812">Transmembrane</keyword>
<feature type="domain" description="TonB-dependent receptor-like beta-barrel" evidence="13">
    <location>
        <begin position="175"/>
        <end position="583"/>
    </location>
</feature>
<gene>
    <name evidence="15" type="ORF">ENH87_16385</name>
</gene>
<dbReference type="InterPro" id="IPR000531">
    <property type="entry name" value="Beta-barrel_TonB"/>
</dbReference>
<evidence type="ECO:0000256" key="8">
    <source>
        <dbReference type="ARBA" id="ARBA00023170"/>
    </source>
</evidence>
<reference evidence="15" key="1">
    <citation type="journal article" date="2020" name="mSystems">
        <title>Genome- and Community-Level Interaction Insights into Carbon Utilization and Element Cycling Functions of Hydrothermarchaeota in Hydrothermal Sediment.</title>
        <authorList>
            <person name="Zhou Z."/>
            <person name="Liu Y."/>
            <person name="Xu W."/>
            <person name="Pan J."/>
            <person name="Luo Z.H."/>
            <person name="Li M."/>
        </authorList>
    </citation>
    <scope>NUCLEOTIDE SEQUENCE [LARGE SCALE GENOMIC DNA]</scope>
    <source>
        <strain evidence="15">HyVt-345</strain>
    </source>
</reference>
<keyword evidence="6 11" id="KW-0798">TonB box</keyword>
<evidence type="ECO:0000256" key="7">
    <source>
        <dbReference type="ARBA" id="ARBA00023136"/>
    </source>
</evidence>
<keyword evidence="8 15" id="KW-0675">Receptor</keyword>
<evidence type="ECO:0000259" key="13">
    <source>
        <dbReference type="Pfam" id="PF00593"/>
    </source>
</evidence>
<dbReference type="PANTHER" id="PTHR30069:SF29">
    <property type="entry name" value="HEMOGLOBIN AND HEMOGLOBIN-HAPTOGLOBIN-BINDING PROTEIN 1-RELATED"/>
    <property type="match status" value="1"/>
</dbReference>
<keyword evidence="9 10" id="KW-0998">Cell outer membrane</keyword>
<comment type="subcellular location">
    <subcellularLocation>
        <location evidence="1 10">Cell outer membrane</location>
        <topology evidence="1 10">Multi-pass membrane protein</topology>
    </subcellularLocation>
</comment>
<feature type="chain" id="PRO_5032908925" evidence="12">
    <location>
        <begin position="21"/>
        <end position="609"/>
    </location>
</feature>